<organism evidence="1 2">
    <name type="scientific">Virgibacillus phasianinus</name>
    <dbReference type="NCBI Taxonomy" id="2017483"/>
    <lineage>
        <taxon>Bacteria</taxon>
        <taxon>Bacillati</taxon>
        <taxon>Bacillota</taxon>
        <taxon>Bacilli</taxon>
        <taxon>Bacillales</taxon>
        <taxon>Bacillaceae</taxon>
        <taxon>Virgibacillus</taxon>
    </lineage>
</organism>
<dbReference type="CDD" id="cd07812">
    <property type="entry name" value="SRPBCC"/>
    <property type="match status" value="1"/>
</dbReference>
<proteinExistence type="predicted"/>
<keyword evidence="2" id="KW-1185">Reference proteome</keyword>
<dbReference type="OrthoDB" id="2374625at2"/>
<evidence type="ECO:0000313" key="2">
    <source>
        <dbReference type="Proteomes" id="UP000198312"/>
    </source>
</evidence>
<evidence type="ECO:0000313" key="1">
    <source>
        <dbReference type="EMBL" id="ASK62546.1"/>
    </source>
</evidence>
<dbReference type="AlphaFoldDB" id="A0A220U3Q2"/>
<name>A0A220U3Q2_9BACI</name>
<gene>
    <name evidence="1" type="ORF">CFK37_10495</name>
</gene>
<sequence>MPNGIYQLELDIPIKNVWFFVSDMNNWAPLVPGYMEHTILNARQSTWDFKGDIGFMQKKVSLQIDITKWQKPTTVTFDLKGLNENFKGDGYFRAEAITSGKTRMTGYMNINAKGMMGPMINSFLKSFVPKTTKELTEAVGEKVNEIEVIAT</sequence>
<accession>A0A220U3Q2</accession>
<dbReference type="KEGG" id="vil:CFK37_10495"/>
<dbReference type="Pfam" id="PF06240">
    <property type="entry name" value="COXG"/>
    <property type="match status" value="1"/>
</dbReference>
<dbReference type="InterPro" id="IPR010419">
    <property type="entry name" value="CO_DH_gsu"/>
</dbReference>
<reference evidence="1 2" key="1">
    <citation type="submission" date="2017-07" db="EMBL/GenBank/DDBJ databases">
        <title>Virgibacillus sp. LM2416.</title>
        <authorList>
            <person name="Tak E.J."/>
            <person name="Bae J.-W."/>
        </authorList>
    </citation>
    <scope>NUCLEOTIDE SEQUENCE [LARGE SCALE GENOMIC DNA]</scope>
    <source>
        <strain evidence="1 2">LM2416</strain>
    </source>
</reference>
<dbReference type="SUPFAM" id="SSF55961">
    <property type="entry name" value="Bet v1-like"/>
    <property type="match status" value="1"/>
</dbReference>
<dbReference type="InterPro" id="IPR023393">
    <property type="entry name" value="START-like_dom_sf"/>
</dbReference>
<dbReference type="RefSeq" id="WP_089061806.1">
    <property type="nucleotide sequence ID" value="NZ_CP022315.1"/>
</dbReference>
<dbReference type="Proteomes" id="UP000198312">
    <property type="component" value="Chromosome"/>
</dbReference>
<dbReference type="Gene3D" id="3.30.530.20">
    <property type="match status" value="1"/>
</dbReference>
<dbReference type="EMBL" id="CP022315">
    <property type="protein sequence ID" value="ASK62546.1"/>
    <property type="molecule type" value="Genomic_DNA"/>
</dbReference>
<protein>
    <submittedName>
        <fullName evidence="1">Carbon monoxide dehydrogenase</fullName>
    </submittedName>
</protein>